<dbReference type="EMBL" id="KI913119">
    <property type="protein sequence ID" value="ETV84548.1"/>
    <property type="molecule type" value="Genomic_DNA"/>
</dbReference>
<dbReference type="RefSeq" id="XP_009826240.1">
    <property type="nucleotide sequence ID" value="XM_009827938.1"/>
</dbReference>
<protein>
    <submittedName>
        <fullName evidence="2">Uncharacterized protein</fullName>
    </submittedName>
</protein>
<proteinExistence type="predicted"/>
<dbReference type="VEuPathDB" id="FungiDB:H257_03722"/>
<evidence type="ECO:0000313" key="2">
    <source>
        <dbReference type="EMBL" id="ETV84548.1"/>
    </source>
</evidence>
<evidence type="ECO:0000256" key="1">
    <source>
        <dbReference type="SAM" id="MobiDB-lite"/>
    </source>
</evidence>
<accession>W4H076</accession>
<name>W4H076_APHAT</name>
<dbReference type="GeneID" id="20805718"/>
<dbReference type="AlphaFoldDB" id="W4H076"/>
<reference evidence="2" key="1">
    <citation type="submission" date="2013-12" db="EMBL/GenBank/DDBJ databases">
        <title>The Genome Sequence of Aphanomyces astaci APO3.</title>
        <authorList>
            <consortium name="The Broad Institute Genomics Platform"/>
            <person name="Russ C."/>
            <person name="Tyler B."/>
            <person name="van West P."/>
            <person name="Dieguez-Uribeondo J."/>
            <person name="Young S.K."/>
            <person name="Zeng Q."/>
            <person name="Gargeya S."/>
            <person name="Fitzgerald M."/>
            <person name="Abouelleil A."/>
            <person name="Alvarado L."/>
            <person name="Chapman S.B."/>
            <person name="Gainer-Dewar J."/>
            <person name="Goldberg J."/>
            <person name="Griggs A."/>
            <person name="Gujja S."/>
            <person name="Hansen M."/>
            <person name="Howarth C."/>
            <person name="Imamovic A."/>
            <person name="Ireland A."/>
            <person name="Larimer J."/>
            <person name="McCowan C."/>
            <person name="Murphy C."/>
            <person name="Pearson M."/>
            <person name="Poon T.W."/>
            <person name="Priest M."/>
            <person name="Roberts A."/>
            <person name="Saif S."/>
            <person name="Shea T."/>
            <person name="Sykes S."/>
            <person name="Wortman J."/>
            <person name="Nusbaum C."/>
            <person name="Birren B."/>
        </authorList>
    </citation>
    <scope>NUCLEOTIDE SEQUENCE [LARGE SCALE GENOMIC DNA]</scope>
    <source>
        <strain evidence="2">APO3</strain>
    </source>
</reference>
<sequence>MDVPGAIHARLARGGDGTKRVLLQFQGIPTTKLHPVGYQRDEVKCQGNRSSPRAPEVTTTTTTSAMSKLFHELELEINSPDVAEDEPVILVETPQKRKSITRQLEMMICGAAIELPTDEWGNGRRRRSLSDSSMLQLEEELLRPLDIDSAAAHGRRSPVKTDQHPLALDTKAPSQPQDDGAVKRKLKKVPRPKLSSDKLWAAWRRKTKA</sequence>
<feature type="region of interest" description="Disordered" evidence="1">
    <location>
        <begin position="153"/>
        <end position="209"/>
    </location>
</feature>
<gene>
    <name evidence="2" type="ORF">H257_03722</name>
</gene>
<organism evidence="2">
    <name type="scientific">Aphanomyces astaci</name>
    <name type="common">Crayfish plague agent</name>
    <dbReference type="NCBI Taxonomy" id="112090"/>
    <lineage>
        <taxon>Eukaryota</taxon>
        <taxon>Sar</taxon>
        <taxon>Stramenopiles</taxon>
        <taxon>Oomycota</taxon>
        <taxon>Saprolegniomycetes</taxon>
        <taxon>Saprolegniales</taxon>
        <taxon>Verrucalvaceae</taxon>
        <taxon>Aphanomyces</taxon>
    </lineage>
</organism>